<dbReference type="Proteomes" id="UP001206312">
    <property type="component" value="Unassembled WGS sequence"/>
</dbReference>
<dbReference type="InterPro" id="IPR032465">
    <property type="entry name" value="ACMSD"/>
</dbReference>
<feature type="domain" description="Amidohydrolase-related" evidence="3">
    <location>
        <begin position="161"/>
        <end position="322"/>
    </location>
</feature>
<sequence length="337" mass="39133">MRKSLKIIGKLLVALAVLGITGYFLFIYEKPVDQQAMDKFLMGQPVIDVHIHVSKGFDSNDVYGSDLKSGPKLDHAKLNWFKNAFDKHNIVIGLSGGPVQHVMNWMKEDNRFWGGVSFPYNELNEADEPFVNEFLTYEELFVLYDSIGFRSMGESMYMYYGIHPHDERLDAYWKIAQEFKIPIGIHADGPPPPWMRDKKTSHLINKEYSNPELLRPILAKYPDLKLILFHFCGIYSDEAIQLMKDYPNVYCDISAVSYFMPKIFWEGAVKKLFKEGLGDRLLFGSDYMTFIRGHIEAIYSIDWLTEKDKRDILYNNAAEFLELTTEEINQHHQSVKN</sequence>
<name>A0ABT1AYA3_9FLAO</name>
<evidence type="ECO:0000313" key="4">
    <source>
        <dbReference type="EMBL" id="MCO5725013.1"/>
    </source>
</evidence>
<evidence type="ECO:0000256" key="1">
    <source>
        <dbReference type="ARBA" id="ARBA00023239"/>
    </source>
</evidence>
<proteinExistence type="predicted"/>
<evidence type="ECO:0000313" key="5">
    <source>
        <dbReference type="Proteomes" id="UP001206312"/>
    </source>
</evidence>
<reference evidence="4 5" key="1">
    <citation type="submission" date="2022-06" db="EMBL/GenBank/DDBJ databases">
        <authorList>
            <person name="Xuan X."/>
        </authorList>
    </citation>
    <scope>NUCLEOTIDE SEQUENCE [LARGE SCALE GENOMIC DNA]</scope>
    <source>
        <strain evidence="4 5">2V75</strain>
    </source>
</reference>
<dbReference type="InterPro" id="IPR032466">
    <property type="entry name" value="Metal_Hydrolase"/>
</dbReference>
<accession>A0ABT1AYA3</accession>
<gene>
    <name evidence="4" type="ORF">NG653_09120</name>
</gene>
<keyword evidence="1" id="KW-0456">Lyase</keyword>
<dbReference type="Gene3D" id="3.20.20.140">
    <property type="entry name" value="Metal-dependent hydrolases"/>
    <property type="match status" value="1"/>
</dbReference>
<keyword evidence="2" id="KW-1133">Transmembrane helix</keyword>
<dbReference type="RefSeq" id="WP_252741389.1">
    <property type="nucleotide sequence ID" value="NZ_JAMXIB010000006.1"/>
</dbReference>
<dbReference type="PANTHER" id="PTHR21240">
    <property type="entry name" value="2-AMINO-3-CARBOXYLMUCONATE-6-SEMIALDEHYDE DECARBOXYLASE"/>
    <property type="match status" value="1"/>
</dbReference>
<dbReference type="SUPFAM" id="SSF51556">
    <property type="entry name" value="Metallo-dependent hydrolases"/>
    <property type="match status" value="1"/>
</dbReference>
<feature type="transmembrane region" description="Helical" evidence="2">
    <location>
        <begin position="7"/>
        <end position="28"/>
    </location>
</feature>
<dbReference type="InterPro" id="IPR006680">
    <property type="entry name" value="Amidohydro-rel"/>
</dbReference>
<evidence type="ECO:0000256" key="2">
    <source>
        <dbReference type="SAM" id="Phobius"/>
    </source>
</evidence>
<keyword evidence="2" id="KW-0472">Membrane</keyword>
<dbReference type="PANTHER" id="PTHR21240:SF28">
    <property type="entry name" value="ISO-OROTATE DECARBOXYLASE (EUROFUNG)"/>
    <property type="match status" value="1"/>
</dbReference>
<comment type="caution">
    <text evidence="4">The sequence shown here is derived from an EMBL/GenBank/DDBJ whole genome shotgun (WGS) entry which is preliminary data.</text>
</comment>
<organism evidence="4 5">
    <name type="scientific">Robiginitalea marina</name>
    <dbReference type="NCBI Taxonomy" id="2954105"/>
    <lineage>
        <taxon>Bacteria</taxon>
        <taxon>Pseudomonadati</taxon>
        <taxon>Bacteroidota</taxon>
        <taxon>Flavobacteriia</taxon>
        <taxon>Flavobacteriales</taxon>
        <taxon>Flavobacteriaceae</taxon>
        <taxon>Robiginitalea</taxon>
    </lineage>
</organism>
<dbReference type="Pfam" id="PF04909">
    <property type="entry name" value="Amidohydro_2"/>
    <property type="match status" value="1"/>
</dbReference>
<protein>
    <submittedName>
        <fullName evidence="4">Amidohydrolase family protein</fullName>
    </submittedName>
</protein>
<evidence type="ECO:0000259" key="3">
    <source>
        <dbReference type="Pfam" id="PF04909"/>
    </source>
</evidence>
<keyword evidence="2" id="KW-0812">Transmembrane</keyword>
<dbReference type="EMBL" id="JAMXIB010000006">
    <property type="protein sequence ID" value="MCO5725013.1"/>
    <property type="molecule type" value="Genomic_DNA"/>
</dbReference>
<dbReference type="CDD" id="cd01292">
    <property type="entry name" value="metallo-dependent_hydrolases"/>
    <property type="match status" value="1"/>
</dbReference>
<keyword evidence="5" id="KW-1185">Reference proteome</keyword>